<dbReference type="AlphaFoldDB" id="A0A1F6VLH4"/>
<evidence type="ECO:0000256" key="2">
    <source>
        <dbReference type="SAM" id="Phobius"/>
    </source>
</evidence>
<gene>
    <name evidence="3" type="ORF">A2824_00985</name>
</gene>
<dbReference type="Proteomes" id="UP000178059">
    <property type="component" value="Unassembled WGS sequence"/>
</dbReference>
<feature type="region of interest" description="Disordered" evidence="1">
    <location>
        <begin position="98"/>
        <end position="129"/>
    </location>
</feature>
<organism evidence="3 4">
    <name type="scientific">Candidatus Nomurabacteria bacterium RIFCSPHIGHO2_01_FULL_42_16</name>
    <dbReference type="NCBI Taxonomy" id="1801743"/>
    <lineage>
        <taxon>Bacteria</taxon>
        <taxon>Candidatus Nomuraibacteriota</taxon>
    </lineage>
</organism>
<reference evidence="3 4" key="1">
    <citation type="journal article" date="2016" name="Nat. Commun.">
        <title>Thousands of microbial genomes shed light on interconnected biogeochemical processes in an aquifer system.</title>
        <authorList>
            <person name="Anantharaman K."/>
            <person name="Brown C.T."/>
            <person name="Hug L.A."/>
            <person name="Sharon I."/>
            <person name="Castelle C.J."/>
            <person name="Probst A.J."/>
            <person name="Thomas B.C."/>
            <person name="Singh A."/>
            <person name="Wilkins M.J."/>
            <person name="Karaoz U."/>
            <person name="Brodie E.L."/>
            <person name="Williams K.H."/>
            <person name="Hubbard S.S."/>
            <person name="Banfield J.F."/>
        </authorList>
    </citation>
    <scope>NUCLEOTIDE SEQUENCE [LARGE SCALE GENOMIC DNA]</scope>
</reference>
<proteinExistence type="predicted"/>
<evidence type="ECO:0000313" key="3">
    <source>
        <dbReference type="EMBL" id="OGI70521.1"/>
    </source>
</evidence>
<keyword evidence="2" id="KW-1133">Transmembrane helix</keyword>
<keyword evidence="2" id="KW-0812">Transmembrane</keyword>
<name>A0A1F6VLH4_9BACT</name>
<comment type="caution">
    <text evidence="3">The sequence shown here is derived from an EMBL/GenBank/DDBJ whole genome shotgun (WGS) entry which is preliminary data.</text>
</comment>
<protein>
    <submittedName>
        <fullName evidence="3">Uncharacterized protein</fullName>
    </submittedName>
</protein>
<keyword evidence="2" id="KW-0472">Membrane</keyword>
<sequence length="257" mass="29165">MKKIAKAEEDLKVIQIRKKAVQELIEPLEDIGDDLGTRETKTPLEIFDHIWDKIFPKPVQKMGVLPIIFFLALAFLCGSAIYFSDEVVRPPKKEKRKSESKVIYVPTSLPQPEPQRNGNGSRQRREQSSSEVELTVSIVVDTLTFIAHPLDEDGFALYADNICTPTDKANGAIFFAIDEAEDSVWISLDDREYEAYKLPLRPTAEEIKIGEVAKDLPKGPRIGEAVCHNFVSYYTDKPTTFFVIFFKEKKIKKKVAV</sequence>
<feature type="compositionally biased region" description="Polar residues" evidence="1">
    <location>
        <begin position="108"/>
        <end position="120"/>
    </location>
</feature>
<accession>A0A1F6VLH4</accession>
<evidence type="ECO:0000256" key="1">
    <source>
        <dbReference type="SAM" id="MobiDB-lite"/>
    </source>
</evidence>
<evidence type="ECO:0000313" key="4">
    <source>
        <dbReference type="Proteomes" id="UP000178059"/>
    </source>
</evidence>
<feature type="transmembrane region" description="Helical" evidence="2">
    <location>
        <begin position="63"/>
        <end position="83"/>
    </location>
</feature>
<dbReference type="EMBL" id="MFTT01000004">
    <property type="protein sequence ID" value="OGI70521.1"/>
    <property type="molecule type" value="Genomic_DNA"/>
</dbReference>